<organism evidence="1 2">
    <name type="scientific">Lichtheimia corymbifera JMRC:FSU:9682</name>
    <dbReference type="NCBI Taxonomy" id="1263082"/>
    <lineage>
        <taxon>Eukaryota</taxon>
        <taxon>Fungi</taxon>
        <taxon>Fungi incertae sedis</taxon>
        <taxon>Mucoromycota</taxon>
        <taxon>Mucoromycotina</taxon>
        <taxon>Mucoromycetes</taxon>
        <taxon>Mucorales</taxon>
        <taxon>Lichtheimiaceae</taxon>
        <taxon>Lichtheimia</taxon>
    </lineage>
</organism>
<name>A0A068S8L3_9FUNG</name>
<dbReference type="Proteomes" id="UP000027586">
    <property type="component" value="Unassembled WGS sequence"/>
</dbReference>
<protein>
    <submittedName>
        <fullName evidence="1">Uncharacterized protein</fullName>
    </submittedName>
</protein>
<sequence length="122" mass="13597">MLVIGQKTCILDDGSNIIWNNMGRLCDMANHENMCPIRYMQREHHVTTFSPGEESLNSMHYPNAGDREPRYLADGVIRATKLDSLEICLLETSKALGSPGAQRKASTTIKECLVAINDEARC</sequence>
<gene>
    <name evidence="1" type="ORF">LCOR_09031.1</name>
</gene>
<evidence type="ECO:0000313" key="2">
    <source>
        <dbReference type="Proteomes" id="UP000027586"/>
    </source>
</evidence>
<proteinExistence type="predicted"/>
<dbReference type="AlphaFoldDB" id="A0A068S8L3"/>
<dbReference type="VEuPathDB" id="FungiDB:LCOR_09031.1"/>
<evidence type="ECO:0000313" key="1">
    <source>
        <dbReference type="EMBL" id="CDH58157.1"/>
    </source>
</evidence>
<keyword evidence="2" id="KW-1185">Reference proteome</keyword>
<dbReference type="EMBL" id="CBTN010000053">
    <property type="protein sequence ID" value="CDH58157.1"/>
    <property type="molecule type" value="Genomic_DNA"/>
</dbReference>
<dbReference type="OrthoDB" id="2282826at2759"/>
<reference evidence="1" key="1">
    <citation type="submission" date="2013-08" db="EMBL/GenBank/DDBJ databases">
        <title>Gene expansion shapes genome architecture in the human pathogen Lichtheimia corymbifera: an evolutionary genomics analysis in the ancient terrestrial Mucorales (Mucoromycotina).</title>
        <authorList>
            <person name="Schwartze V.U."/>
            <person name="Winter S."/>
            <person name="Shelest E."/>
            <person name="Marcet-Houben M."/>
            <person name="Horn F."/>
            <person name="Wehner S."/>
            <person name="Hoffmann K."/>
            <person name="Riege K."/>
            <person name="Sammeth M."/>
            <person name="Nowrousian M."/>
            <person name="Valiante V."/>
            <person name="Linde J."/>
            <person name="Jacobsen I.D."/>
            <person name="Marz M."/>
            <person name="Brakhage A.A."/>
            <person name="Gabaldon T."/>
            <person name="Bocker S."/>
            <person name="Voigt K."/>
        </authorList>
    </citation>
    <scope>NUCLEOTIDE SEQUENCE [LARGE SCALE GENOMIC DNA]</scope>
    <source>
        <strain evidence="1">FSU 9682</strain>
    </source>
</reference>
<comment type="caution">
    <text evidence="1">The sequence shown here is derived from an EMBL/GenBank/DDBJ whole genome shotgun (WGS) entry which is preliminary data.</text>
</comment>
<accession>A0A068S8L3</accession>